<accession>A0A4R5UKW0</accession>
<reference evidence="1 2" key="1">
    <citation type="submission" date="2019-03" db="EMBL/GenBank/DDBJ databases">
        <title>Rhizobium sp. nov., an bacterium isolated from biocrust in Mu Us Desert.</title>
        <authorList>
            <person name="Lixiong L."/>
        </authorList>
    </citation>
    <scope>NUCLEOTIDE SEQUENCE [LARGE SCALE GENOMIC DNA]</scope>
    <source>
        <strain evidence="1 2">SPY-1</strain>
    </source>
</reference>
<protein>
    <submittedName>
        <fullName evidence="1">AAA family ATPase</fullName>
    </submittedName>
</protein>
<organism evidence="1 2">
    <name type="scientific">Rhizobium deserti</name>
    <dbReference type="NCBI Taxonomy" id="2547961"/>
    <lineage>
        <taxon>Bacteria</taxon>
        <taxon>Pseudomonadati</taxon>
        <taxon>Pseudomonadota</taxon>
        <taxon>Alphaproteobacteria</taxon>
        <taxon>Hyphomicrobiales</taxon>
        <taxon>Rhizobiaceae</taxon>
        <taxon>Rhizobium/Agrobacterium group</taxon>
        <taxon>Rhizobium</taxon>
    </lineage>
</organism>
<name>A0A4R5UKW0_9HYPH</name>
<dbReference type="AlphaFoldDB" id="A0A4R5UKW0"/>
<keyword evidence="2" id="KW-1185">Reference proteome</keyword>
<dbReference type="Proteomes" id="UP000295238">
    <property type="component" value="Unassembled WGS sequence"/>
</dbReference>
<dbReference type="EMBL" id="SMTL01000002">
    <property type="protein sequence ID" value="TDK37561.1"/>
    <property type="molecule type" value="Genomic_DNA"/>
</dbReference>
<sequence>MDARDSLTPVLDDSPKIRKVILSPPGFSQDCTVTYKTIYLTGAPAAGKTTAVNLLSQKSPSTLVWSYSERLQQHLANRATNVSQQIMRSQSSLMITPDDILAVDRQLLSFVEEHRGASDLIIDSHPVTKESYGYRVTAFSLDQIMALKPDEIWMLFASPSQTVERIGTDAQGRPAPSLDEALLHTSIQASVATAYGILTGRPVYFFDSNVDAGAQAERMAKRLG</sequence>
<gene>
    <name evidence="1" type="ORF">E2F50_11995</name>
</gene>
<dbReference type="InterPro" id="IPR027417">
    <property type="entry name" value="P-loop_NTPase"/>
</dbReference>
<dbReference type="Gene3D" id="3.40.50.300">
    <property type="entry name" value="P-loop containing nucleotide triphosphate hydrolases"/>
    <property type="match status" value="1"/>
</dbReference>
<comment type="caution">
    <text evidence="1">The sequence shown here is derived from an EMBL/GenBank/DDBJ whole genome shotgun (WGS) entry which is preliminary data.</text>
</comment>
<proteinExistence type="predicted"/>
<dbReference type="SUPFAM" id="SSF52540">
    <property type="entry name" value="P-loop containing nucleoside triphosphate hydrolases"/>
    <property type="match status" value="1"/>
</dbReference>
<evidence type="ECO:0000313" key="1">
    <source>
        <dbReference type="EMBL" id="TDK37561.1"/>
    </source>
</evidence>
<dbReference type="Pfam" id="PF13207">
    <property type="entry name" value="AAA_17"/>
    <property type="match status" value="1"/>
</dbReference>
<evidence type="ECO:0000313" key="2">
    <source>
        <dbReference type="Proteomes" id="UP000295238"/>
    </source>
</evidence>